<dbReference type="Pfam" id="PF02441">
    <property type="entry name" value="Flavoprotein"/>
    <property type="match status" value="1"/>
</dbReference>
<dbReference type="PANTHER" id="PTHR14359:SF6">
    <property type="entry name" value="PHOSPHOPANTOTHENOYLCYSTEINE DECARBOXYLASE"/>
    <property type="match status" value="1"/>
</dbReference>
<dbReference type="SUPFAM" id="SSF52507">
    <property type="entry name" value="Homo-oligomeric flavin-containing Cys decarboxylases, HFCD"/>
    <property type="match status" value="1"/>
</dbReference>
<dbReference type="PANTHER" id="PTHR14359">
    <property type="entry name" value="HOMO-OLIGOMERIC FLAVIN CONTAINING CYS DECARBOXYLASE FAMILY"/>
    <property type="match status" value="1"/>
</dbReference>
<reference evidence="3" key="1">
    <citation type="journal article" date="2019" name="Int. J. Syst. Evol. Microbiol.">
        <title>The Global Catalogue of Microorganisms (GCM) 10K type strain sequencing project: providing services to taxonomists for standard genome sequencing and annotation.</title>
        <authorList>
            <consortium name="The Broad Institute Genomics Platform"/>
            <consortium name="The Broad Institute Genome Sequencing Center for Infectious Disease"/>
            <person name="Wu L."/>
            <person name="Ma J."/>
        </authorList>
    </citation>
    <scope>NUCLEOTIDE SEQUENCE [LARGE SCALE GENOMIC DNA]</scope>
    <source>
        <strain evidence="3">JCM 6922</strain>
    </source>
</reference>
<dbReference type="InterPro" id="IPR036551">
    <property type="entry name" value="Flavin_trans-like"/>
</dbReference>
<accession>A0ABP5X8Z9</accession>
<comment type="caution">
    <text evidence="2">The sequence shown here is derived from an EMBL/GenBank/DDBJ whole genome shotgun (WGS) entry which is preliminary data.</text>
</comment>
<organism evidence="2 3">
    <name type="scientific">Streptomyces glaucus</name>
    <dbReference type="NCBI Taxonomy" id="284029"/>
    <lineage>
        <taxon>Bacteria</taxon>
        <taxon>Bacillati</taxon>
        <taxon>Actinomycetota</taxon>
        <taxon>Actinomycetes</taxon>
        <taxon>Kitasatosporales</taxon>
        <taxon>Streptomycetaceae</taxon>
        <taxon>Streptomyces</taxon>
    </lineage>
</organism>
<name>A0ABP5X8Z9_9ACTN</name>
<feature type="domain" description="Flavoprotein" evidence="1">
    <location>
        <begin position="20"/>
        <end position="163"/>
    </location>
</feature>
<protein>
    <recommendedName>
        <fullName evidence="1">Flavoprotein domain-containing protein</fullName>
    </recommendedName>
</protein>
<sequence length="207" mass="22509">MAEPPVSAAPAPAFGARQLLYVGTGSLGVMFMPMWSQWLRTSYPQLEVRTVITRSAEQFVTRTALTVFTGREILVDAWPDEPRPKALHVELAQWPDAVVIHPASFHFVSRLALGMADTPVLLALQCTQAPVVVAPALPPGGTDSPAYRRHIEALAERPNVIVIPPTTGRSVTTGRMEASVAAPLSEVLARTEQLRLRMLAQSGLEER</sequence>
<keyword evidence="3" id="KW-1185">Reference proteome</keyword>
<evidence type="ECO:0000313" key="2">
    <source>
        <dbReference type="EMBL" id="GAA2449019.1"/>
    </source>
</evidence>
<dbReference type="Gene3D" id="3.40.50.1950">
    <property type="entry name" value="Flavin prenyltransferase-like"/>
    <property type="match status" value="1"/>
</dbReference>
<proteinExistence type="predicted"/>
<evidence type="ECO:0000259" key="1">
    <source>
        <dbReference type="Pfam" id="PF02441"/>
    </source>
</evidence>
<evidence type="ECO:0000313" key="3">
    <source>
        <dbReference type="Proteomes" id="UP001500460"/>
    </source>
</evidence>
<dbReference type="EMBL" id="BAAATK010000034">
    <property type="protein sequence ID" value="GAA2449019.1"/>
    <property type="molecule type" value="Genomic_DNA"/>
</dbReference>
<dbReference type="RefSeq" id="WP_344606610.1">
    <property type="nucleotide sequence ID" value="NZ_BAAATK010000034.1"/>
</dbReference>
<dbReference type="Proteomes" id="UP001500460">
    <property type="component" value="Unassembled WGS sequence"/>
</dbReference>
<gene>
    <name evidence="2" type="ORF">GCM10010421_46600</name>
</gene>
<dbReference type="InterPro" id="IPR003382">
    <property type="entry name" value="Flavoprotein"/>
</dbReference>